<sequence>MTSHEKKNSAGNRFGLILVICGVALFAAGVLLRNLVLLLYSAFTRGQAGFDPIWMGLAFLVIAPALVFMGVLGWLNNRQ</sequence>
<name>A0A0P6XFU8_9CHLR</name>
<feature type="transmembrane region" description="Helical" evidence="1">
    <location>
        <begin position="12"/>
        <end position="32"/>
    </location>
</feature>
<keyword evidence="1" id="KW-0472">Membrane</keyword>
<protein>
    <submittedName>
        <fullName evidence="2">Uncharacterized protein</fullName>
    </submittedName>
</protein>
<dbReference type="Proteomes" id="UP000050430">
    <property type="component" value="Unassembled WGS sequence"/>
</dbReference>
<accession>A0A0P6XFU8</accession>
<dbReference type="RefSeq" id="WP_062423147.1">
    <property type="nucleotide sequence ID" value="NZ_BBYA01000013.1"/>
</dbReference>
<keyword evidence="1" id="KW-1133">Transmembrane helix</keyword>
<evidence type="ECO:0000313" key="3">
    <source>
        <dbReference type="Proteomes" id="UP000050430"/>
    </source>
</evidence>
<evidence type="ECO:0000256" key="1">
    <source>
        <dbReference type="SAM" id="Phobius"/>
    </source>
</evidence>
<dbReference type="STRING" id="229920.ADM99_02435"/>
<proteinExistence type="predicted"/>
<keyword evidence="1" id="KW-0812">Transmembrane</keyword>
<keyword evidence="3" id="KW-1185">Reference proteome</keyword>
<evidence type="ECO:0000313" key="2">
    <source>
        <dbReference type="EMBL" id="KPL73701.1"/>
    </source>
</evidence>
<dbReference type="EMBL" id="LGCK01000005">
    <property type="protein sequence ID" value="KPL73701.1"/>
    <property type="molecule type" value="Genomic_DNA"/>
</dbReference>
<gene>
    <name evidence="2" type="ORF">ADM99_02435</name>
</gene>
<dbReference type="AlphaFoldDB" id="A0A0P6XFU8"/>
<reference evidence="2 3" key="1">
    <citation type="submission" date="2015-07" db="EMBL/GenBank/DDBJ databases">
        <title>Genome sequence of Leptolinea tardivitalis DSM 16556.</title>
        <authorList>
            <person name="Hemp J."/>
            <person name="Ward L.M."/>
            <person name="Pace L.A."/>
            <person name="Fischer W.W."/>
        </authorList>
    </citation>
    <scope>NUCLEOTIDE SEQUENCE [LARGE SCALE GENOMIC DNA]</scope>
    <source>
        <strain evidence="2 3">YMTK-2</strain>
    </source>
</reference>
<organism evidence="2 3">
    <name type="scientific">Leptolinea tardivitalis</name>
    <dbReference type="NCBI Taxonomy" id="229920"/>
    <lineage>
        <taxon>Bacteria</taxon>
        <taxon>Bacillati</taxon>
        <taxon>Chloroflexota</taxon>
        <taxon>Anaerolineae</taxon>
        <taxon>Anaerolineales</taxon>
        <taxon>Anaerolineaceae</taxon>
        <taxon>Leptolinea</taxon>
    </lineage>
</organism>
<feature type="transmembrane region" description="Helical" evidence="1">
    <location>
        <begin position="52"/>
        <end position="75"/>
    </location>
</feature>
<comment type="caution">
    <text evidence="2">The sequence shown here is derived from an EMBL/GenBank/DDBJ whole genome shotgun (WGS) entry which is preliminary data.</text>
</comment>